<evidence type="ECO:0000313" key="2">
    <source>
        <dbReference type="EMBL" id="ACH39883.1"/>
    </source>
</evidence>
<dbReference type="eggNOG" id="ENOG502Z7RB">
    <property type="taxonomic scope" value="Bacteria"/>
</dbReference>
<dbReference type="Gene3D" id="2.40.160.100">
    <property type="match status" value="1"/>
</dbReference>
<organism evidence="2 3">
    <name type="scientific">Citrifermentans bemidjiense (strain ATCC BAA-1014 / DSM 16622 / JCM 12645 / Bem)</name>
    <name type="common">Geobacter bemidjiensis</name>
    <dbReference type="NCBI Taxonomy" id="404380"/>
    <lineage>
        <taxon>Bacteria</taxon>
        <taxon>Pseudomonadati</taxon>
        <taxon>Thermodesulfobacteriota</taxon>
        <taxon>Desulfuromonadia</taxon>
        <taxon>Geobacterales</taxon>
        <taxon>Geobacteraceae</taxon>
        <taxon>Citrifermentans</taxon>
    </lineage>
</organism>
<dbReference type="EMBL" id="CP001124">
    <property type="protein sequence ID" value="ACH39883.1"/>
    <property type="molecule type" value="Genomic_DNA"/>
</dbReference>
<protein>
    <recommendedName>
        <fullName evidence="1">Alginate export domain-containing protein</fullName>
    </recommendedName>
</protein>
<feature type="domain" description="Alginate export" evidence="1">
    <location>
        <begin position="7"/>
        <end position="216"/>
    </location>
</feature>
<dbReference type="AlphaFoldDB" id="B5EII1"/>
<dbReference type="Proteomes" id="UP000008825">
    <property type="component" value="Chromosome"/>
</dbReference>
<evidence type="ECO:0000259" key="1">
    <source>
        <dbReference type="Pfam" id="PF13372"/>
    </source>
</evidence>
<dbReference type="STRING" id="404380.Gbem_2880"/>
<keyword evidence="3" id="KW-1185">Reference proteome</keyword>
<dbReference type="KEGG" id="gbm:Gbem_2880"/>
<dbReference type="HOGENOM" id="CLU_1198398_0_0_7"/>
<sequence length="231" mass="25872">MPAATKTKADLYYLGYYNGNAGFDQGQAKETRHSVGARLWRAEKPLDYNFEFLYQWGSFGDGEISAWTAASDTGYSAADLPFSPRFGLKADITSGDKDPNNPDLQTFNPLFPKGAYFSENGLIGPANFIDVNPSVVFHFLKNLTVTANWDFFWRESTRDGTYNNAVVLVRSGKSSSARYVGSEPQVQCEWNVQRHVSLVAIYAHFLAGPFLRESGPGDDVDYFTTWVTYKF</sequence>
<accession>B5EII1</accession>
<gene>
    <name evidence="2" type="ordered locus">Gbem_2880</name>
</gene>
<dbReference type="InterPro" id="IPR053728">
    <property type="entry name" value="Alginate_Permeability_Chnl"/>
</dbReference>
<name>B5EII1_CITBB</name>
<reference evidence="2 3" key="2">
    <citation type="journal article" date="2010" name="BMC Genomics">
        <title>The genome of Geobacter bemidjiensis, exemplar for the subsurface clade of Geobacter species that predominate in Fe(III)-reducing subsurface environments.</title>
        <authorList>
            <person name="Aklujkar M."/>
            <person name="Young N.D."/>
            <person name="Holmes D."/>
            <person name="Chavan M."/>
            <person name="Risso C."/>
            <person name="Kiss H.E."/>
            <person name="Han C.S."/>
            <person name="Land M.L."/>
            <person name="Lovley D.R."/>
        </authorList>
    </citation>
    <scope>NUCLEOTIDE SEQUENCE [LARGE SCALE GENOMIC DNA]</scope>
    <source>
        <strain evidence="3">ATCC BAA-1014 / DSM 16622 / JCM 12645 / Bem</strain>
    </source>
</reference>
<evidence type="ECO:0000313" key="3">
    <source>
        <dbReference type="Proteomes" id="UP000008825"/>
    </source>
</evidence>
<dbReference type="InterPro" id="IPR025388">
    <property type="entry name" value="Alginate_export_dom"/>
</dbReference>
<proteinExistence type="predicted"/>
<dbReference type="Pfam" id="PF13372">
    <property type="entry name" value="Alginate_exp"/>
    <property type="match status" value="1"/>
</dbReference>
<reference evidence="2 3" key="1">
    <citation type="submission" date="2008-07" db="EMBL/GenBank/DDBJ databases">
        <title>Complete sequence of Geobacter bemidjiensis BEM.</title>
        <authorList>
            <consortium name="US DOE Joint Genome Institute"/>
            <person name="Lucas S."/>
            <person name="Copeland A."/>
            <person name="Lapidus A."/>
            <person name="Glavina del Rio T."/>
            <person name="Dalin E."/>
            <person name="Tice H."/>
            <person name="Bruce D."/>
            <person name="Goodwin L."/>
            <person name="Pitluck S."/>
            <person name="Kiss H."/>
            <person name="Brettin T."/>
            <person name="Detter J.C."/>
            <person name="Han C."/>
            <person name="Kuske C.R."/>
            <person name="Schmutz J."/>
            <person name="Larimer F."/>
            <person name="Land M."/>
            <person name="Hauser L."/>
            <person name="Kyrpides N."/>
            <person name="Lykidis A."/>
            <person name="Lovley D."/>
            <person name="Richardson P."/>
        </authorList>
    </citation>
    <scope>NUCLEOTIDE SEQUENCE [LARGE SCALE GENOMIC DNA]</scope>
    <source>
        <strain evidence="3">ATCC BAA-1014 / DSM 16622 / JCM 12645 / Bem</strain>
    </source>
</reference>